<dbReference type="InterPro" id="IPR000160">
    <property type="entry name" value="GGDEF_dom"/>
</dbReference>
<dbReference type="InterPro" id="IPR001633">
    <property type="entry name" value="EAL_dom"/>
</dbReference>
<keyword evidence="1" id="KW-0472">Membrane</keyword>
<keyword evidence="1" id="KW-1133">Transmembrane helix</keyword>
<dbReference type="RefSeq" id="WP_306886064.1">
    <property type="nucleotide sequence ID" value="NZ_JAUSUL010000002.1"/>
</dbReference>
<evidence type="ECO:0000256" key="1">
    <source>
        <dbReference type="SAM" id="Phobius"/>
    </source>
</evidence>
<dbReference type="Pfam" id="PF00990">
    <property type="entry name" value="GGDEF"/>
    <property type="match status" value="1"/>
</dbReference>
<comment type="caution">
    <text evidence="4">The sequence shown here is derived from an EMBL/GenBank/DDBJ whole genome shotgun (WGS) entry which is preliminary data.</text>
</comment>
<reference evidence="4" key="1">
    <citation type="submission" date="2023-07" db="EMBL/GenBank/DDBJ databases">
        <title>Genomic Encyclopedia of Type Strains, Phase IV (KMG-IV): sequencing the most valuable type-strain genomes for metagenomic binning, comparative biology and taxonomic classification.</title>
        <authorList>
            <person name="Goeker M."/>
        </authorList>
    </citation>
    <scope>NUCLEOTIDE SEQUENCE</scope>
    <source>
        <strain evidence="4">DSM 21202</strain>
    </source>
</reference>
<dbReference type="EMBL" id="JAUSUL010000002">
    <property type="protein sequence ID" value="MDQ0316235.1"/>
    <property type="molecule type" value="Genomic_DNA"/>
</dbReference>
<evidence type="ECO:0000259" key="2">
    <source>
        <dbReference type="PROSITE" id="PS50883"/>
    </source>
</evidence>
<dbReference type="Pfam" id="PF00563">
    <property type="entry name" value="EAL"/>
    <property type="match status" value="1"/>
</dbReference>
<dbReference type="CDD" id="cd01948">
    <property type="entry name" value="EAL"/>
    <property type="match status" value="1"/>
</dbReference>
<dbReference type="NCBIfam" id="TIGR00254">
    <property type="entry name" value="GGDEF"/>
    <property type="match status" value="1"/>
</dbReference>
<dbReference type="InterPro" id="IPR052155">
    <property type="entry name" value="Biofilm_reg_signaling"/>
</dbReference>
<dbReference type="Proteomes" id="UP001229244">
    <property type="component" value="Unassembled WGS sequence"/>
</dbReference>
<evidence type="ECO:0000259" key="3">
    <source>
        <dbReference type="PROSITE" id="PS50887"/>
    </source>
</evidence>
<keyword evidence="1" id="KW-0812">Transmembrane</keyword>
<feature type="transmembrane region" description="Helical" evidence="1">
    <location>
        <begin position="17"/>
        <end position="36"/>
    </location>
</feature>
<dbReference type="InterPro" id="IPR029787">
    <property type="entry name" value="Nucleotide_cyclase"/>
</dbReference>
<dbReference type="SMART" id="SM00052">
    <property type="entry name" value="EAL"/>
    <property type="match status" value="1"/>
</dbReference>
<dbReference type="AlphaFoldDB" id="A0AAE3VQC6"/>
<protein>
    <submittedName>
        <fullName evidence="4">Diguanylate cyclase (GGDEF)-like protein</fullName>
    </submittedName>
</protein>
<keyword evidence="5" id="KW-1185">Reference proteome</keyword>
<evidence type="ECO:0000313" key="4">
    <source>
        <dbReference type="EMBL" id="MDQ0316235.1"/>
    </source>
</evidence>
<dbReference type="SMART" id="SM00267">
    <property type="entry name" value="GGDEF"/>
    <property type="match status" value="1"/>
</dbReference>
<dbReference type="PANTHER" id="PTHR44757:SF2">
    <property type="entry name" value="BIOFILM ARCHITECTURE MAINTENANCE PROTEIN MBAA"/>
    <property type="match status" value="1"/>
</dbReference>
<dbReference type="Gene3D" id="3.30.70.270">
    <property type="match status" value="1"/>
</dbReference>
<gene>
    <name evidence="4" type="ORF">J2S73_002692</name>
</gene>
<organism evidence="4 5">
    <name type="scientific">Amorphus orientalis</name>
    <dbReference type="NCBI Taxonomy" id="649198"/>
    <lineage>
        <taxon>Bacteria</taxon>
        <taxon>Pseudomonadati</taxon>
        <taxon>Pseudomonadota</taxon>
        <taxon>Alphaproteobacteria</taxon>
        <taxon>Hyphomicrobiales</taxon>
        <taxon>Amorphaceae</taxon>
        <taxon>Amorphus</taxon>
    </lineage>
</organism>
<dbReference type="Gene3D" id="3.20.20.450">
    <property type="entry name" value="EAL domain"/>
    <property type="match status" value="1"/>
</dbReference>
<accession>A0AAE3VQC6</accession>
<dbReference type="PROSITE" id="PS50887">
    <property type="entry name" value="GGDEF"/>
    <property type="match status" value="1"/>
</dbReference>
<dbReference type="PROSITE" id="PS50883">
    <property type="entry name" value="EAL"/>
    <property type="match status" value="1"/>
</dbReference>
<feature type="domain" description="EAL" evidence="2">
    <location>
        <begin position="229"/>
        <end position="479"/>
    </location>
</feature>
<dbReference type="InterPro" id="IPR035919">
    <property type="entry name" value="EAL_sf"/>
</dbReference>
<dbReference type="SUPFAM" id="SSF141868">
    <property type="entry name" value="EAL domain-like"/>
    <property type="match status" value="1"/>
</dbReference>
<dbReference type="SUPFAM" id="SSF55073">
    <property type="entry name" value="Nucleotide cyclase"/>
    <property type="match status" value="1"/>
</dbReference>
<name>A0AAE3VQC6_9HYPH</name>
<dbReference type="InterPro" id="IPR043128">
    <property type="entry name" value="Rev_trsase/Diguanyl_cyclase"/>
</dbReference>
<sequence>MFYEYSRAHEEYQLDEILSVLLVGSVGLIVAMLVMNRDYRREIARREAAESEAERIARRDPLTGLPNRRVFLEMFERQVFEARVSGSRLAVLLLDLDNFKSVNGVYGSDSADRVLQEVSQRISAVLGSAGFLARLTGDDFAILIEGADQPETLFRTARRILKEVSAPFDSEGLPTTVTGSIGIAVFPTDGETPAGILQKANVALGQAKVAGRNTYVLFDQALDRLLQNRKALEAALRDAIEGDGIVPNFQPIYNLTTMQPVAVEAYLRWDHPQKGLLGADEFLSIAEDAQLTDCLFFVLLDKVCTEMRRWPRSVSASLNVSSQQFADPDLAGKILAALEKNALPATALSIEVPEAAIVTEMKRTMNTLQQLHEAGVGIALDQFGTGFSSLRQLRDIPLDTVKIDSSFVKRVNTDVEARRVVSSIIDLGRALGFKTSASGIEQAAQAVWIRERGCELGQGNLFCEPLEADAMAALLAEAGGLGVR</sequence>
<proteinExistence type="predicted"/>
<dbReference type="CDD" id="cd01949">
    <property type="entry name" value="GGDEF"/>
    <property type="match status" value="1"/>
</dbReference>
<feature type="domain" description="GGDEF" evidence="3">
    <location>
        <begin position="87"/>
        <end position="220"/>
    </location>
</feature>
<dbReference type="PANTHER" id="PTHR44757">
    <property type="entry name" value="DIGUANYLATE CYCLASE DGCP"/>
    <property type="match status" value="1"/>
</dbReference>
<evidence type="ECO:0000313" key="5">
    <source>
        <dbReference type="Proteomes" id="UP001229244"/>
    </source>
</evidence>